<feature type="transmembrane region" description="Helical" evidence="9">
    <location>
        <begin position="230"/>
        <end position="249"/>
    </location>
</feature>
<keyword evidence="11" id="KW-1185">Reference proteome</keyword>
<feature type="transmembrane region" description="Helical" evidence="9">
    <location>
        <begin position="174"/>
        <end position="198"/>
    </location>
</feature>
<evidence type="ECO:0000256" key="3">
    <source>
        <dbReference type="ARBA" id="ARBA00022448"/>
    </source>
</evidence>
<dbReference type="GO" id="GO:0055085">
    <property type="term" value="P:transmembrane transport"/>
    <property type="evidence" value="ECO:0007669"/>
    <property type="project" value="InterPro"/>
</dbReference>
<evidence type="ECO:0000313" key="10">
    <source>
        <dbReference type="EMBL" id="SHH24733.1"/>
    </source>
</evidence>
<evidence type="ECO:0000313" key="11">
    <source>
        <dbReference type="Proteomes" id="UP000184047"/>
    </source>
</evidence>
<dbReference type="GO" id="GO:0010043">
    <property type="term" value="P:response to zinc ion"/>
    <property type="evidence" value="ECO:0007669"/>
    <property type="project" value="TreeGrafter"/>
</dbReference>
<dbReference type="OrthoDB" id="9788905at2"/>
<dbReference type="EMBL" id="FQWT01000003">
    <property type="protein sequence ID" value="SHH24733.1"/>
    <property type="molecule type" value="Genomic_DNA"/>
</dbReference>
<dbReference type="PANTHER" id="PTHR30477:SF8">
    <property type="entry name" value="METAL TRANSPORT SYSTEM MEMBRANE PROTEIN CT_070-RELATED"/>
    <property type="match status" value="1"/>
</dbReference>
<keyword evidence="7 9" id="KW-0472">Membrane</keyword>
<reference evidence="11" key="1">
    <citation type="submission" date="2016-11" db="EMBL/GenBank/DDBJ databases">
        <authorList>
            <person name="Varghese N."/>
            <person name="Submissions S."/>
        </authorList>
    </citation>
    <scope>NUCLEOTIDE SEQUENCE [LARGE SCALE GENOMIC DNA]</scope>
    <source>
        <strain evidence="11">DSM 19055</strain>
    </source>
</reference>
<dbReference type="PANTHER" id="PTHR30477">
    <property type="entry name" value="ABC-TRANSPORTER METAL-BINDING PROTEIN"/>
    <property type="match status" value="1"/>
</dbReference>
<feature type="transmembrane region" description="Helical" evidence="9">
    <location>
        <begin position="6"/>
        <end position="26"/>
    </location>
</feature>
<evidence type="ECO:0000256" key="6">
    <source>
        <dbReference type="ARBA" id="ARBA00022989"/>
    </source>
</evidence>
<evidence type="ECO:0000256" key="2">
    <source>
        <dbReference type="ARBA" id="ARBA00008034"/>
    </source>
</evidence>
<accession>A0A1M5RG39</accession>
<dbReference type="Proteomes" id="UP000184047">
    <property type="component" value="Unassembled WGS sequence"/>
</dbReference>
<evidence type="ECO:0000256" key="9">
    <source>
        <dbReference type="SAM" id="Phobius"/>
    </source>
</evidence>
<feature type="transmembrane region" description="Helical" evidence="9">
    <location>
        <begin position="204"/>
        <end position="223"/>
    </location>
</feature>
<keyword evidence="4" id="KW-1003">Cell membrane</keyword>
<name>A0A1M5RG39_9FLAO</name>
<dbReference type="RefSeq" id="WP_073063065.1">
    <property type="nucleotide sequence ID" value="NZ_FQWT01000003.1"/>
</dbReference>
<comment type="similarity">
    <text evidence="2 8">Belongs to the ABC-3 integral membrane protein family.</text>
</comment>
<evidence type="ECO:0000256" key="4">
    <source>
        <dbReference type="ARBA" id="ARBA00022475"/>
    </source>
</evidence>
<feature type="transmembrane region" description="Helical" evidence="9">
    <location>
        <begin position="89"/>
        <end position="109"/>
    </location>
</feature>
<dbReference type="STRING" id="421058.SAMN05421866_2362"/>
<sequence length="298" mass="32301">MIALWIILTGALVAISCGLLGSFLVLRKMSMVGDAISHAVLPGIVIAFLWSGSRDTLPMLLGAGATGLLATFFIEYLHRKARLQTDAAIGIVFTFMFAVGIILISTFAGKIDLDQDCVLYGELAYVPINLWILPDGTSIGPKPVYILSVVLLLVVLFIYFGYKELKLTSFDPSFAGSIGISTALWHYLLMAAVSFTTVSAFESVGAILVITFLIGPPAAAYLLTEDLKKMLFITVGIGILVSFTGYWLAYWLNASIAGCMALMTGVVFALVFVYTQFVLKNKRLKLAARNTLLSQKIE</sequence>
<keyword evidence="6 9" id="KW-1133">Transmembrane helix</keyword>
<evidence type="ECO:0000256" key="1">
    <source>
        <dbReference type="ARBA" id="ARBA00004651"/>
    </source>
</evidence>
<dbReference type="AlphaFoldDB" id="A0A1M5RG39"/>
<evidence type="ECO:0000256" key="7">
    <source>
        <dbReference type="ARBA" id="ARBA00023136"/>
    </source>
</evidence>
<keyword evidence="3 8" id="KW-0813">Transport</keyword>
<organism evidence="10 11">
    <name type="scientific">Chryseobacterium oranimense</name>
    <dbReference type="NCBI Taxonomy" id="421058"/>
    <lineage>
        <taxon>Bacteria</taxon>
        <taxon>Pseudomonadati</taxon>
        <taxon>Bacteroidota</taxon>
        <taxon>Flavobacteriia</taxon>
        <taxon>Flavobacteriales</taxon>
        <taxon>Weeksellaceae</taxon>
        <taxon>Chryseobacterium group</taxon>
        <taxon>Chryseobacterium</taxon>
    </lineage>
</organism>
<dbReference type="InterPro" id="IPR037294">
    <property type="entry name" value="ABC_BtuC-like"/>
</dbReference>
<evidence type="ECO:0000256" key="8">
    <source>
        <dbReference type="RuleBase" id="RU003943"/>
    </source>
</evidence>
<feature type="transmembrane region" description="Helical" evidence="9">
    <location>
        <begin position="35"/>
        <end position="53"/>
    </location>
</feature>
<gene>
    <name evidence="10" type="ORF">SAMN05421866_2362</name>
</gene>
<feature type="transmembrane region" description="Helical" evidence="9">
    <location>
        <begin position="59"/>
        <end position="77"/>
    </location>
</feature>
<dbReference type="SUPFAM" id="SSF81345">
    <property type="entry name" value="ABC transporter involved in vitamin B12 uptake, BtuC"/>
    <property type="match status" value="1"/>
</dbReference>
<keyword evidence="5 8" id="KW-0812">Transmembrane</keyword>
<feature type="transmembrane region" description="Helical" evidence="9">
    <location>
        <begin position="255"/>
        <end position="279"/>
    </location>
</feature>
<dbReference type="InterPro" id="IPR001626">
    <property type="entry name" value="ABC_TroCD"/>
</dbReference>
<protein>
    <submittedName>
        <fullName evidence="10">Manganese/zinc/iron transport system permease protein</fullName>
    </submittedName>
</protein>
<dbReference type="Pfam" id="PF00950">
    <property type="entry name" value="ABC-3"/>
    <property type="match status" value="1"/>
</dbReference>
<proteinExistence type="inferred from homology"/>
<dbReference type="Gene3D" id="1.10.3470.10">
    <property type="entry name" value="ABC transporter involved in vitamin B12 uptake, BtuC"/>
    <property type="match status" value="1"/>
</dbReference>
<comment type="subcellular location">
    <subcellularLocation>
        <location evidence="1 8">Cell membrane</location>
        <topology evidence="1 8">Multi-pass membrane protein</topology>
    </subcellularLocation>
</comment>
<dbReference type="GO" id="GO:0043190">
    <property type="term" value="C:ATP-binding cassette (ABC) transporter complex"/>
    <property type="evidence" value="ECO:0007669"/>
    <property type="project" value="InterPro"/>
</dbReference>
<feature type="transmembrane region" description="Helical" evidence="9">
    <location>
        <begin position="144"/>
        <end position="162"/>
    </location>
</feature>
<dbReference type="CDD" id="cd06550">
    <property type="entry name" value="TM_ABC_iron-siderophores_like"/>
    <property type="match status" value="1"/>
</dbReference>
<evidence type="ECO:0000256" key="5">
    <source>
        <dbReference type="ARBA" id="ARBA00022692"/>
    </source>
</evidence>